<protein>
    <submittedName>
        <fullName evidence="1">PadR family transcriptional regulator</fullName>
    </submittedName>
</protein>
<name>A0AA41KKC3_9EURY</name>
<reference evidence="1" key="1">
    <citation type="submission" date="2021-06" db="EMBL/GenBank/DDBJ databases">
        <title>New haloarchaea isolates fom saline soil.</title>
        <authorList>
            <person name="Duran-Viseras A."/>
            <person name="Sanchez-Porro C.S."/>
            <person name="Ventosa A."/>
        </authorList>
    </citation>
    <scope>NUCLEOTIDE SEQUENCE</scope>
    <source>
        <strain evidence="1">JCM 18369</strain>
    </source>
</reference>
<gene>
    <name evidence="1" type="ORF">KTS37_08015</name>
</gene>
<evidence type="ECO:0000313" key="2">
    <source>
        <dbReference type="Proteomes" id="UP001166304"/>
    </source>
</evidence>
<dbReference type="EMBL" id="JAHQXE010000002">
    <property type="protein sequence ID" value="MBV0901734.1"/>
    <property type="molecule type" value="Genomic_DNA"/>
</dbReference>
<organism evidence="1 2">
    <name type="scientific">Haloarcula salina</name>
    <dbReference type="NCBI Taxonomy" id="1429914"/>
    <lineage>
        <taxon>Archaea</taxon>
        <taxon>Methanobacteriati</taxon>
        <taxon>Methanobacteriota</taxon>
        <taxon>Stenosarchaea group</taxon>
        <taxon>Halobacteria</taxon>
        <taxon>Halobacteriales</taxon>
        <taxon>Haloarculaceae</taxon>
        <taxon>Haloarcula</taxon>
    </lineage>
</organism>
<proteinExistence type="predicted"/>
<dbReference type="AlphaFoldDB" id="A0AA41KKC3"/>
<dbReference type="Gene3D" id="1.10.10.10">
    <property type="entry name" value="Winged helix-like DNA-binding domain superfamily/Winged helix DNA-binding domain"/>
    <property type="match status" value="1"/>
</dbReference>
<keyword evidence="2" id="KW-1185">Reference proteome</keyword>
<evidence type="ECO:0000313" key="1">
    <source>
        <dbReference type="EMBL" id="MBV0901734.1"/>
    </source>
</evidence>
<accession>A0AA41KKC3</accession>
<dbReference type="Proteomes" id="UP001166304">
    <property type="component" value="Unassembled WGS sequence"/>
</dbReference>
<comment type="caution">
    <text evidence="1">The sequence shown here is derived from an EMBL/GenBank/DDBJ whole genome shotgun (WGS) entry which is preliminary data.</text>
</comment>
<dbReference type="InterPro" id="IPR036388">
    <property type="entry name" value="WH-like_DNA-bd_sf"/>
</dbReference>
<dbReference type="RefSeq" id="WP_162412929.1">
    <property type="nucleotide sequence ID" value="NZ_JAHQXE010000002.1"/>
</dbReference>
<sequence>MDSLDTADSFEQFVLLSVVELTVAGETPVHSYDVAQTAKAHLDDLEREPFGGVERQEIIAALRTLADAGLLTKARTESATGKGRPAYELAVEPEEVLTMLEGAESFGPYVETIRAETAD</sequence>